<name>A0A438H3T2_VITVI</name>
<accession>A0A438H3T2</accession>
<reference evidence="1 2" key="1">
    <citation type="journal article" date="2018" name="PLoS Genet.">
        <title>Population sequencing reveals clonal diversity and ancestral inbreeding in the grapevine cultivar Chardonnay.</title>
        <authorList>
            <person name="Roach M.J."/>
            <person name="Johnson D.L."/>
            <person name="Bohlmann J."/>
            <person name="van Vuuren H.J."/>
            <person name="Jones S.J."/>
            <person name="Pretorius I.S."/>
            <person name="Schmidt S.A."/>
            <person name="Borneman A.R."/>
        </authorList>
    </citation>
    <scope>NUCLEOTIDE SEQUENCE [LARGE SCALE GENOMIC DNA]</scope>
    <source>
        <strain evidence="2">cv. Chardonnay</strain>
        <tissue evidence="1">Leaf</tissue>
    </source>
</reference>
<sequence length="35" mass="4094">MYQECWENICGENLNFPLTGLKSWAVNEDNDDDDD</sequence>
<comment type="caution">
    <text evidence="1">The sequence shown here is derived from an EMBL/GenBank/DDBJ whole genome shotgun (WGS) entry which is preliminary data.</text>
</comment>
<proteinExistence type="predicted"/>
<dbReference type="EMBL" id="QGNW01000284">
    <property type="protein sequence ID" value="RVW79234.1"/>
    <property type="molecule type" value="Genomic_DNA"/>
</dbReference>
<evidence type="ECO:0000313" key="1">
    <source>
        <dbReference type="EMBL" id="RVW79234.1"/>
    </source>
</evidence>
<dbReference type="Proteomes" id="UP000288805">
    <property type="component" value="Unassembled WGS sequence"/>
</dbReference>
<protein>
    <submittedName>
        <fullName evidence="1">Uncharacterized protein</fullName>
    </submittedName>
</protein>
<gene>
    <name evidence="1" type="ORF">CK203_045240</name>
</gene>
<evidence type="ECO:0000313" key="2">
    <source>
        <dbReference type="Proteomes" id="UP000288805"/>
    </source>
</evidence>
<organism evidence="1 2">
    <name type="scientific">Vitis vinifera</name>
    <name type="common">Grape</name>
    <dbReference type="NCBI Taxonomy" id="29760"/>
    <lineage>
        <taxon>Eukaryota</taxon>
        <taxon>Viridiplantae</taxon>
        <taxon>Streptophyta</taxon>
        <taxon>Embryophyta</taxon>
        <taxon>Tracheophyta</taxon>
        <taxon>Spermatophyta</taxon>
        <taxon>Magnoliopsida</taxon>
        <taxon>eudicotyledons</taxon>
        <taxon>Gunneridae</taxon>
        <taxon>Pentapetalae</taxon>
        <taxon>rosids</taxon>
        <taxon>Vitales</taxon>
        <taxon>Vitaceae</taxon>
        <taxon>Viteae</taxon>
        <taxon>Vitis</taxon>
    </lineage>
</organism>
<dbReference type="AlphaFoldDB" id="A0A438H3T2"/>